<accession>A2Q1E4</accession>
<dbReference type="InterPro" id="IPR013103">
    <property type="entry name" value="RVT_2"/>
</dbReference>
<reference evidence="2" key="1">
    <citation type="submission" date="2004-05" db="EMBL/GenBank/DDBJ databases">
        <authorList>
            <person name="Town C.D."/>
        </authorList>
    </citation>
    <scope>NUCLEOTIDE SEQUENCE</scope>
</reference>
<feature type="domain" description="Reverse transcriptase Ty1/copia-type" evidence="1">
    <location>
        <begin position="1"/>
        <end position="47"/>
    </location>
</feature>
<proteinExistence type="predicted"/>
<gene>
    <name evidence="2" type="ORF">MtrDRAFT_AC148775g34v2</name>
</gene>
<evidence type="ECO:0000259" key="1">
    <source>
        <dbReference type="Pfam" id="PF07727"/>
    </source>
</evidence>
<dbReference type="EMBL" id="AC148775">
    <property type="protein sequence ID" value="ABN05761.1"/>
    <property type="molecule type" value="Genomic_DNA"/>
</dbReference>
<sequence>MLIATNNLHDVNELKIMLKKEFDMKDLGVAKKILGMEIHRDKSARKLWVS</sequence>
<dbReference type="AlphaFoldDB" id="A2Q1E4"/>
<reference evidence="2" key="2">
    <citation type="submission" date="2007-03" db="EMBL/GenBank/DDBJ databases">
        <authorList>
            <consortium name="The International Medicago Genome Annotation Group"/>
        </authorList>
    </citation>
    <scope>NUCLEOTIDE SEQUENCE</scope>
</reference>
<dbReference type="Pfam" id="PF07727">
    <property type="entry name" value="RVT_2"/>
    <property type="match status" value="1"/>
</dbReference>
<protein>
    <recommendedName>
        <fullName evidence="1">Reverse transcriptase Ty1/copia-type domain-containing protein</fullName>
    </recommendedName>
</protein>
<name>A2Q1E4_MEDTR</name>
<evidence type="ECO:0000313" key="2">
    <source>
        <dbReference type="EMBL" id="ABN05761.1"/>
    </source>
</evidence>
<organism evidence="2">
    <name type="scientific">Medicago truncatula</name>
    <name type="common">Barrel medic</name>
    <name type="synonym">Medicago tribuloides</name>
    <dbReference type="NCBI Taxonomy" id="3880"/>
    <lineage>
        <taxon>Eukaryota</taxon>
        <taxon>Viridiplantae</taxon>
        <taxon>Streptophyta</taxon>
        <taxon>Embryophyta</taxon>
        <taxon>Tracheophyta</taxon>
        <taxon>Spermatophyta</taxon>
        <taxon>Magnoliopsida</taxon>
        <taxon>eudicotyledons</taxon>
        <taxon>Gunneridae</taxon>
        <taxon>Pentapetalae</taxon>
        <taxon>rosids</taxon>
        <taxon>fabids</taxon>
        <taxon>Fabales</taxon>
        <taxon>Fabaceae</taxon>
        <taxon>Papilionoideae</taxon>
        <taxon>50 kb inversion clade</taxon>
        <taxon>NPAAA clade</taxon>
        <taxon>Hologalegina</taxon>
        <taxon>IRL clade</taxon>
        <taxon>Trifolieae</taxon>
        <taxon>Medicago</taxon>
    </lineage>
</organism>